<proteinExistence type="inferred from homology"/>
<dbReference type="Gene3D" id="3.40.50.960">
    <property type="entry name" value="Lumazine/riboflavin synthase"/>
    <property type="match status" value="1"/>
</dbReference>
<evidence type="ECO:0000256" key="7">
    <source>
        <dbReference type="ARBA" id="ARBA00072606"/>
    </source>
</evidence>
<evidence type="ECO:0000256" key="8">
    <source>
        <dbReference type="HAMAP-Rule" id="MF_00178"/>
    </source>
</evidence>
<name>A0A4R2LB49_9FIRM</name>
<feature type="binding site" evidence="8">
    <location>
        <begin position="56"/>
        <end position="58"/>
    </location>
    <ligand>
        <name>5-amino-6-(D-ribitylamino)uracil</name>
        <dbReference type="ChEBI" id="CHEBI:15934"/>
    </ligand>
</feature>
<sequence>MKTFEGRLVAEGLKVGIIVARFNEFIGSKLLSGAIDGLVRHGMNEEDIEVAWVPGAFEIPVAAQRMAQSKKYDAIICLGAVIKGATSHYDYVCAEVSKGVASVSLQFGLPVMFGVLTTDNIEQAIERAGTKAGNKGYDCALSAIEMANLFRQI</sequence>
<dbReference type="FunFam" id="3.40.50.960:FF:000001">
    <property type="entry name" value="6,7-dimethyl-8-ribityllumazine synthase"/>
    <property type="match status" value="1"/>
</dbReference>
<comment type="caution">
    <text evidence="9">The sequence shown here is derived from an EMBL/GenBank/DDBJ whole genome shotgun (WGS) entry which is preliminary data.</text>
</comment>
<evidence type="ECO:0000313" key="9">
    <source>
        <dbReference type="EMBL" id="TCO84168.1"/>
    </source>
</evidence>
<dbReference type="EMBL" id="SLXA01000009">
    <property type="protein sequence ID" value="TCO84168.1"/>
    <property type="molecule type" value="Genomic_DNA"/>
</dbReference>
<evidence type="ECO:0000256" key="5">
    <source>
        <dbReference type="ARBA" id="ARBA00022679"/>
    </source>
</evidence>
<dbReference type="UniPathway" id="UPA00275">
    <property type="reaction ID" value="UER00404"/>
</dbReference>
<dbReference type="PANTHER" id="PTHR21058:SF0">
    <property type="entry name" value="6,7-DIMETHYL-8-RIBITYLLUMAZINE SYNTHASE"/>
    <property type="match status" value="1"/>
</dbReference>
<feature type="active site" description="Proton donor" evidence="8">
    <location>
        <position position="88"/>
    </location>
</feature>
<evidence type="ECO:0000256" key="4">
    <source>
        <dbReference type="ARBA" id="ARBA00022619"/>
    </source>
</evidence>
<dbReference type="HAMAP" id="MF_00178">
    <property type="entry name" value="Lumazine_synth"/>
    <property type="match status" value="1"/>
</dbReference>
<keyword evidence="5 8" id="KW-0808">Transferase</keyword>
<dbReference type="InterPro" id="IPR036467">
    <property type="entry name" value="LS/RS_sf"/>
</dbReference>
<evidence type="ECO:0000256" key="1">
    <source>
        <dbReference type="ARBA" id="ARBA00004917"/>
    </source>
</evidence>
<dbReference type="GO" id="GO:0009231">
    <property type="term" value="P:riboflavin biosynthetic process"/>
    <property type="evidence" value="ECO:0007669"/>
    <property type="project" value="UniProtKB-UniRule"/>
</dbReference>
<dbReference type="AlphaFoldDB" id="A0A4R2LB49"/>
<dbReference type="SUPFAM" id="SSF52121">
    <property type="entry name" value="Lumazine synthase"/>
    <property type="match status" value="1"/>
</dbReference>
<feature type="binding site" evidence="8">
    <location>
        <begin position="80"/>
        <end position="82"/>
    </location>
    <ligand>
        <name>5-amino-6-(D-ribitylamino)uracil</name>
        <dbReference type="ChEBI" id="CHEBI:15934"/>
    </ligand>
</feature>
<dbReference type="EC" id="2.5.1.78" evidence="3 8"/>
<dbReference type="NCBIfam" id="TIGR00114">
    <property type="entry name" value="lumazine-synth"/>
    <property type="match status" value="1"/>
</dbReference>
<reference evidence="9 10" key="1">
    <citation type="submission" date="2019-03" db="EMBL/GenBank/DDBJ databases">
        <title>Genomic Encyclopedia of Type Strains, Phase IV (KMG-IV): sequencing the most valuable type-strain genomes for metagenomic binning, comparative biology and taxonomic classification.</title>
        <authorList>
            <person name="Goeker M."/>
        </authorList>
    </citation>
    <scope>NUCLEOTIDE SEQUENCE [LARGE SCALE GENOMIC DNA]</scope>
    <source>
        <strain evidence="9 10">DSM 28559</strain>
    </source>
</reference>
<dbReference type="OrthoDB" id="9809709at2"/>
<dbReference type="InterPro" id="IPR034964">
    <property type="entry name" value="LS"/>
</dbReference>
<comment type="pathway">
    <text evidence="1 8">Cofactor biosynthesis; riboflavin biosynthesis; riboflavin from 2-hydroxy-3-oxobutyl phosphate and 5-amino-6-(D-ribitylamino)uracil: step 1/2.</text>
</comment>
<dbReference type="CDD" id="cd09209">
    <property type="entry name" value="Lumazine_synthase-I"/>
    <property type="match status" value="1"/>
</dbReference>
<evidence type="ECO:0000256" key="2">
    <source>
        <dbReference type="ARBA" id="ARBA00007424"/>
    </source>
</evidence>
<evidence type="ECO:0000256" key="3">
    <source>
        <dbReference type="ARBA" id="ARBA00012664"/>
    </source>
</evidence>
<evidence type="ECO:0000313" key="10">
    <source>
        <dbReference type="Proteomes" id="UP000295711"/>
    </source>
</evidence>
<keyword evidence="4 8" id="KW-0686">Riboflavin biosynthesis</keyword>
<keyword evidence="10" id="KW-1185">Reference proteome</keyword>
<dbReference type="GO" id="GO:0005829">
    <property type="term" value="C:cytosol"/>
    <property type="evidence" value="ECO:0007669"/>
    <property type="project" value="TreeGrafter"/>
</dbReference>
<comment type="function">
    <text evidence="8">Catalyzes the formation of 6,7-dimethyl-8-ribityllumazine by condensation of 5-amino-6-(D-ribitylamino)uracil with 3,4-dihydroxy-2-butanone 4-phosphate. This is the penultimate step in the biosynthesis of riboflavin.</text>
</comment>
<feature type="binding site" evidence="8">
    <location>
        <position position="113"/>
    </location>
    <ligand>
        <name>5-amino-6-(D-ribitylamino)uracil</name>
        <dbReference type="ChEBI" id="CHEBI:15934"/>
    </ligand>
</feature>
<feature type="binding site" evidence="8">
    <location>
        <begin position="85"/>
        <end position="86"/>
    </location>
    <ligand>
        <name>(2S)-2-hydroxy-3-oxobutyl phosphate</name>
        <dbReference type="ChEBI" id="CHEBI:58830"/>
    </ligand>
</feature>
<dbReference type="Pfam" id="PF00885">
    <property type="entry name" value="DMRL_synthase"/>
    <property type="match status" value="1"/>
</dbReference>
<comment type="similarity">
    <text evidence="2 8">Belongs to the DMRL synthase family.</text>
</comment>
<dbReference type="RefSeq" id="WP_132092362.1">
    <property type="nucleotide sequence ID" value="NZ_JANKAQ010000010.1"/>
</dbReference>
<dbReference type="GO" id="GO:0000906">
    <property type="term" value="F:6,7-dimethyl-8-ribityllumazine synthase activity"/>
    <property type="evidence" value="ECO:0007669"/>
    <property type="project" value="UniProtKB-UniRule"/>
</dbReference>
<evidence type="ECO:0000256" key="6">
    <source>
        <dbReference type="ARBA" id="ARBA00048785"/>
    </source>
</evidence>
<gene>
    <name evidence="8" type="primary">ribH</name>
    <name evidence="9" type="ORF">EV212_10960</name>
</gene>
<dbReference type="InterPro" id="IPR002180">
    <property type="entry name" value="LS/RS"/>
</dbReference>
<accession>A0A4R2LB49</accession>
<dbReference type="Proteomes" id="UP000295711">
    <property type="component" value="Unassembled WGS sequence"/>
</dbReference>
<comment type="catalytic activity">
    <reaction evidence="6 8">
        <text>(2S)-2-hydroxy-3-oxobutyl phosphate + 5-amino-6-(D-ribitylamino)uracil = 6,7-dimethyl-8-(1-D-ribityl)lumazine + phosphate + 2 H2O + H(+)</text>
        <dbReference type="Rhea" id="RHEA:26152"/>
        <dbReference type="ChEBI" id="CHEBI:15377"/>
        <dbReference type="ChEBI" id="CHEBI:15378"/>
        <dbReference type="ChEBI" id="CHEBI:15934"/>
        <dbReference type="ChEBI" id="CHEBI:43474"/>
        <dbReference type="ChEBI" id="CHEBI:58201"/>
        <dbReference type="ChEBI" id="CHEBI:58830"/>
        <dbReference type="EC" id="2.5.1.78"/>
    </reaction>
</comment>
<feature type="binding site" evidence="8">
    <location>
        <position position="22"/>
    </location>
    <ligand>
        <name>5-amino-6-(D-ribitylamino)uracil</name>
        <dbReference type="ChEBI" id="CHEBI:15934"/>
    </ligand>
</feature>
<feature type="binding site" evidence="8">
    <location>
        <position position="127"/>
    </location>
    <ligand>
        <name>(2S)-2-hydroxy-3-oxobutyl phosphate</name>
        <dbReference type="ChEBI" id="CHEBI:58830"/>
    </ligand>
</feature>
<protein>
    <recommendedName>
        <fullName evidence="7 8">6,7-dimethyl-8-ribityllumazine synthase</fullName>
        <shortName evidence="8">DMRL synthase</shortName>
        <shortName evidence="8">LS</shortName>
        <shortName evidence="8">Lumazine synthase</shortName>
        <ecNumber evidence="3 8">2.5.1.78</ecNumber>
    </recommendedName>
</protein>
<dbReference type="GO" id="GO:0009349">
    <property type="term" value="C:riboflavin synthase complex"/>
    <property type="evidence" value="ECO:0007669"/>
    <property type="project" value="UniProtKB-UniRule"/>
</dbReference>
<dbReference type="PANTHER" id="PTHR21058">
    <property type="entry name" value="6,7-DIMETHYL-8-RIBITYLLUMAZINE SYNTHASE DMRL SYNTHASE LUMAZINE SYNTHASE"/>
    <property type="match status" value="1"/>
</dbReference>
<dbReference type="NCBIfam" id="NF000812">
    <property type="entry name" value="PRK00061.1-4"/>
    <property type="match status" value="1"/>
</dbReference>
<organism evidence="9 10">
    <name type="scientific">Frisingicoccus caecimuris</name>
    <dbReference type="NCBI Taxonomy" id="1796636"/>
    <lineage>
        <taxon>Bacteria</taxon>
        <taxon>Bacillati</taxon>
        <taxon>Bacillota</taxon>
        <taxon>Clostridia</taxon>
        <taxon>Lachnospirales</taxon>
        <taxon>Lachnospiraceae</taxon>
        <taxon>Frisingicoccus</taxon>
    </lineage>
</organism>